<dbReference type="KEGG" id="uam:UABAM_05258"/>
<dbReference type="Proteomes" id="UP000326354">
    <property type="component" value="Chromosome"/>
</dbReference>
<dbReference type="EMBL" id="AP019860">
    <property type="protein sequence ID" value="BBM86858.1"/>
    <property type="molecule type" value="Genomic_DNA"/>
</dbReference>
<name>A0A5S9F5Q1_UABAM</name>
<gene>
    <name evidence="1" type="ORF">UABAM_05258</name>
</gene>
<organism evidence="1 2">
    <name type="scientific">Uabimicrobium amorphum</name>
    <dbReference type="NCBI Taxonomy" id="2596890"/>
    <lineage>
        <taxon>Bacteria</taxon>
        <taxon>Pseudomonadati</taxon>
        <taxon>Planctomycetota</taxon>
        <taxon>Candidatus Uabimicrobiia</taxon>
        <taxon>Candidatus Uabimicrobiales</taxon>
        <taxon>Candidatus Uabimicrobiaceae</taxon>
        <taxon>Candidatus Uabimicrobium</taxon>
    </lineage>
</organism>
<proteinExistence type="predicted"/>
<dbReference type="AlphaFoldDB" id="A0A5S9F5Q1"/>
<reference evidence="1 2" key="1">
    <citation type="submission" date="2019-08" db="EMBL/GenBank/DDBJ databases">
        <title>Complete genome sequence of Candidatus Uab amorphum.</title>
        <authorList>
            <person name="Shiratori T."/>
            <person name="Suzuki S."/>
            <person name="Kakizawa Y."/>
            <person name="Ishida K."/>
        </authorList>
    </citation>
    <scope>NUCLEOTIDE SEQUENCE [LARGE SCALE GENOMIC DNA]</scope>
    <source>
        <strain evidence="1 2">SRT547</strain>
    </source>
</reference>
<keyword evidence="2" id="KW-1185">Reference proteome</keyword>
<accession>A0A5S9F5Q1</accession>
<sequence length="95" mass="10808">MELQEFCQICQEKQALHWNKPRYWCKCNVQMCRACTTKRQYHKMVSCGKGGSREITLVKCFCPKCGNLLEAETPGVSCALVSAVTILYGLLVWLT</sequence>
<evidence type="ECO:0000313" key="1">
    <source>
        <dbReference type="EMBL" id="BBM86858.1"/>
    </source>
</evidence>
<evidence type="ECO:0000313" key="2">
    <source>
        <dbReference type="Proteomes" id="UP000326354"/>
    </source>
</evidence>
<protein>
    <submittedName>
        <fullName evidence="1">Uncharacterized protein</fullName>
    </submittedName>
</protein>
<dbReference type="RefSeq" id="WP_151970896.1">
    <property type="nucleotide sequence ID" value="NZ_AP019860.1"/>
</dbReference>